<dbReference type="Gene3D" id="3.10.180.10">
    <property type="entry name" value="2,3-Dihydroxybiphenyl 1,2-Dioxygenase, domain 1"/>
    <property type="match status" value="1"/>
</dbReference>
<name>A0A839NCK0_9MICO</name>
<reference evidence="2 3" key="1">
    <citation type="submission" date="2020-08" db="EMBL/GenBank/DDBJ databases">
        <title>Sequencing the genomes of 1000 actinobacteria strains.</title>
        <authorList>
            <person name="Klenk H.-P."/>
        </authorList>
    </citation>
    <scope>NUCLEOTIDE SEQUENCE [LARGE SCALE GENOMIC DNA]</scope>
    <source>
        <strain evidence="2 3">DSM 105369</strain>
    </source>
</reference>
<dbReference type="InterPro" id="IPR029068">
    <property type="entry name" value="Glyas_Bleomycin-R_OHBP_Dase"/>
</dbReference>
<dbReference type="InterPro" id="IPR037523">
    <property type="entry name" value="VOC_core"/>
</dbReference>
<dbReference type="GO" id="GO:0016829">
    <property type="term" value="F:lyase activity"/>
    <property type="evidence" value="ECO:0007669"/>
    <property type="project" value="UniProtKB-KW"/>
</dbReference>
<keyword evidence="2" id="KW-0223">Dioxygenase</keyword>
<feature type="domain" description="VOC" evidence="1">
    <location>
        <begin position="3"/>
        <end position="125"/>
    </location>
</feature>
<evidence type="ECO:0000313" key="2">
    <source>
        <dbReference type="EMBL" id="MBB2894589.1"/>
    </source>
</evidence>
<comment type="caution">
    <text evidence="2">The sequence shown here is derived from an EMBL/GenBank/DDBJ whole genome shotgun (WGS) entry which is preliminary data.</text>
</comment>
<dbReference type="InterPro" id="IPR004360">
    <property type="entry name" value="Glyas_Fos-R_dOase_dom"/>
</dbReference>
<evidence type="ECO:0000259" key="1">
    <source>
        <dbReference type="PROSITE" id="PS51819"/>
    </source>
</evidence>
<keyword evidence="3" id="KW-1185">Reference proteome</keyword>
<proteinExistence type="predicted"/>
<dbReference type="RefSeq" id="WP_183323027.1">
    <property type="nucleotide sequence ID" value="NZ_JACHVQ010000006.1"/>
</dbReference>
<dbReference type="Pfam" id="PF00903">
    <property type="entry name" value="Glyoxalase"/>
    <property type="match status" value="1"/>
</dbReference>
<dbReference type="AlphaFoldDB" id="A0A839NCK0"/>
<dbReference type="SUPFAM" id="SSF54593">
    <property type="entry name" value="Glyoxalase/Bleomycin resistance protein/Dihydroxybiphenyl dioxygenase"/>
    <property type="match status" value="1"/>
</dbReference>
<organism evidence="2 3">
    <name type="scientific">Flexivirga oryzae</name>
    <dbReference type="NCBI Taxonomy" id="1794944"/>
    <lineage>
        <taxon>Bacteria</taxon>
        <taxon>Bacillati</taxon>
        <taxon>Actinomycetota</taxon>
        <taxon>Actinomycetes</taxon>
        <taxon>Micrococcales</taxon>
        <taxon>Dermacoccaceae</taxon>
        <taxon>Flexivirga</taxon>
    </lineage>
</organism>
<sequence>MLTAIHTLIYSSDPPATRAFFRDVLQWPFVSDAASSEPGNDPGDAASWLIFGTGPSELGVHPLMPSDGRGTPRHEISLVCDDIAATVAELTARGARFRGEPEDRGYGIAADVEVPGTNDIQIYEPRHTVAYDLPRNA</sequence>
<evidence type="ECO:0000313" key="3">
    <source>
        <dbReference type="Proteomes" id="UP000559182"/>
    </source>
</evidence>
<gene>
    <name evidence="2" type="ORF">FHU39_004635</name>
</gene>
<dbReference type="PROSITE" id="PS51819">
    <property type="entry name" value="VOC"/>
    <property type="match status" value="1"/>
</dbReference>
<keyword evidence="2" id="KW-0456">Lyase</keyword>
<dbReference type="GO" id="GO:0051213">
    <property type="term" value="F:dioxygenase activity"/>
    <property type="evidence" value="ECO:0007669"/>
    <property type="project" value="UniProtKB-KW"/>
</dbReference>
<dbReference type="EMBL" id="JACHVQ010000006">
    <property type="protein sequence ID" value="MBB2894589.1"/>
    <property type="molecule type" value="Genomic_DNA"/>
</dbReference>
<accession>A0A839NCK0</accession>
<keyword evidence="2" id="KW-0560">Oxidoreductase</keyword>
<protein>
    <submittedName>
        <fullName evidence="2">Catechol 2,3-dioxygenase-like lactoylglutathione lyase family enzyme</fullName>
    </submittedName>
</protein>
<dbReference type="Proteomes" id="UP000559182">
    <property type="component" value="Unassembled WGS sequence"/>
</dbReference>